<feature type="compositionally biased region" description="Polar residues" evidence="1">
    <location>
        <begin position="67"/>
        <end position="82"/>
    </location>
</feature>
<comment type="caution">
    <text evidence="2">The sequence shown here is derived from an EMBL/GenBank/DDBJ whole genome shotgun (WGS) entry which is preliminary data.</text>
</comment>
<protein>
    <submittedName>
        <fullName evidence="2">Uncharacterized protein</fullName>
    </submittedName>
</protein>
<reference evidence="2 3" key="1">
    <citation type="submission" date="2015-09" db="EMBL/GenBank/DDBJ databases">
        <title>Genome announcement of multiple Pseudomonas syringae strains.</title>
        <authorList>
            <person name="Thakur S."/>
            <person name="Wang P.W."/>
            <person name="Gong Y."/>
            <person name="Weir B.S."/>
            <person name="Guttman D.S."/>
        </authorList>
    </citation>
    <scope>NUCLEOTIDE SEQUENCE [LARGE SCALE GENOMIC DNA]</scope>
    <source>
        <strain evidence="2 3">ICMP9419</strain>
    </source>
</reference>
<name>A0A0P9MXM8_PSESX</name>
<dbReference type="AlphaFoldDB" id="A0A0P9MXM8"/>
<accession>A0A0P9MXM8</accession>
<gene>
    <name evidence="2" type="ORF">ALO79_100349</name>
</gene>
<feature type="region of interest" description="Disordered" evidence="1">
    <location>
        <begin position="59"/>
        <end position="82"/>
    </location>
</feature>
<dbReference type="EMBL" id="LJQD01000552">
    <property type="protein sequence ID" value="KPW89407.1"/>
    <property type="molecule type" value="Genomic_DNA"/>
</dbReference>
<organism evidence="2 3">
    <name type="scientific">Pseudomonas syringae pv. castaneae</name>
    <dbReference type="NCBI Taxonomy" id="264450"/>
    <lineage>
        <taxon>Bacteria</taxon>
        <taxon>Pseudomonadati</taxon>
        <taxon>Pseudomonadota</taxon>
        <taxon>Gammaproteobacteria</taxon>
        <taxon>Pseudomonadales</taxon>
        <taxon>Pseudomonadaceae</taxon>
        <taxon>Pseudomonas</taxon>
        <taxon>Pseudomonas syringae</taxon>
    </lineage>
</organism>
<evidence type="ECO:0000313" key="3">
    <source>
        <dbReference type="Proteomes" id="UP000050381"/>
    </source>
</evidence>
<proteinExistence type="predicted"/>
<evidence type="ECO:0000256" key="1">
    <source>
        <dbReference type="SAM" id="MobiDB-lite"/>
    </source>
</evidence>
<dbReference type="PATRIC" id="fig|264450.4.peg.1145"/>
<sequence length="82" mass="9042">MMSKHSRVRTCDADCRNAQSDSVPHLARFDWTGARLPLFTLALAAHAGCRYVLKQLSRTSEPRGQPSVKNPQACSSQVDNLS</sequence>
<evidence type="ECO:0000313" key="2">
    <source>
        <dbReference type="EMBL" id="KPW89407.1"/>
    </source>
</evidence>
<dbReference type="Proteomes" id="UP000050381">
    <property type="component" value="Unassembled WGS sequence"/>
</dbReference>